<evidence type="ECO:0000313" key="3">
    <source>
        <dbReference type="Proteomes" id="UP000236919"/>
    </source>
</evidence>
<dbReference type="Proteomes" id="UP000236919">
    <property type="component" value="Unassembled WGS sequence"/>
</dbReference>
<dbReference type="AlphaFoldDB" id="A0A2S4ML35"/>
<dbReference type="EMBL" id="PQFZ01000002">
    <property type="protein sequence ID" value="POR55381.1"/>
    <property type="molecule type" value="Genomic_DNA"/>
</dbReference>
<keyword evidence="3" id="KW-1185">Reference proteome</keyword>
<gene>
    <name evidence="2" type="ORF">CYD53_102267</name>
</gene>
<keyword evidence="1" id="KW-0472">Membrane</keyword>
<keyword evidence="1" id="KW-0812">Transmembrane</keyword>
<reference evidence="2 3" key="1">
    <citation type="submission" date="2018-01" db="EMBL/GenBank/DDBJ databases">
        <title>Genomic Encyclopedia of Type Strains, Phase III (KMG-III): the genomes of soil and plant-associated and newly described type strains.</title>
        <authorList>
            <person name="Whitman W."/>
        </authorList>
    </citation>
    <scope>NUCLEOTIDE SEQUENCE [LARGE SCALE GENOMIC DNA]</scope>
    <source>
        <strain evidence="2 3">1131</strain>
    </source>
</reference>
<protein>
    <submittedName>
        <fullName evidence="2">Uncharacterized protein</fullName>
    </submittedName>
</protein>
<organism evidence="2 3">
    <name type="scientific">Bosea psychrotolerans</name>
    <dbReference type="NCBI Taxonomy" id="1871628"/>
    <lineage>
        <taxon>Bacteria</taxon>
        <taxon>Pseudomonadati</taxon>
        <taxon>Pseudomonadota</taxon>
        <taxon>Alphaproteobacteria</taxon>
        <taxon>Hyphomicrobiales</taxon>
        <taxon>Boseaceae</taxon>
        <taxon>Bosea</taxon>
    </lineage>
</organism>
<sequence>MIAARKLVVGLAEILSLGLFLGMIWIWAALMAGPRV</sequence>
<keyword evidence="1" id="KW-1133">Transmembrane helix</keyword>
<feature type="transmembrane region" description="Helical" evidence="1">
    <location>
        <begin position="7"/>
        <end position="30"/>
    </location>
</feature>
<evidence type="ECO:0000313" key="2">
    <source>
        <dbReference type="EMBL" id="POR55381.1"/>
    </source>
</evidence>
<accession>A0A2S4ML35</accession>
<name>A0A2S4ML35_9HYPH</name>
<comment type="caution">
    <text evidence="2">The sequence shown here is derived from an EMBL/GenBank/DDBJ whole genome shotgun (WGS) entry which is preliminary data.</text>
</comment>
<proteinExistence type="predicted"/>
<evidence type="ECO:0000256" key="1">
    <source>
        <dbReference type="SAM" id="Phobius"/>
    </source>
</evidence>